<organism evidence="2 3">
    <name type="scientific">Saccharothrix violaceirubra</name>
    <dbReference type="NCBI Taxonomy" id="413306"/>
    <lineage>
        <taxon>Bacteria</taxon>
        <taxon>Bacillati</taxon>
        <taxon>Actinomycetota</taxon>
        <taxon>Actinomycetes</taxon>
        <taxon>Pseudonocardiales</taxon>
        <taxon>Pseudonocardiaceae</taxon>
        <taxon>Saccharothrix</taxon>
    </lineage>
</organism>
<gene>
    <name evidence="2" type="ORF">F4559_001871</name>
</gene>
<dbReference type="RefSeq" id="WP_184667571.1">
    <property type="nucleotide sequence ID" value="NZ_BAABAI010000031.1"/>
</dbReference>
<evidence type="ECO:0000313" key="2">
    <source>
        <dbReference type="EMBL" id="MBB4964512.1"/>
    </source>
</evidence>
<name>A0A7W7T1U6_9PSEU</name>
<evidence type="ECO:0008006" key="4">
    <source>
        <dbReference type="Google" id="ProtNLM"/>
    </source>
</evidence>
<evidence type="ECO:0000313" key="3">
    <source>
        <dbReference type="Proteomes" id="UP000542674"/>
    </source>
</evidence>
<comment type="caution">
    <text evidence="2">The sequence shown here is derived from an EMBL/GenBank/DDBJ whole genome shotgun (WGS) entry which is preliminary data.</text>
</comment>
<keyword evidence="1" id="KW-0732">Signal</keyword>
<sequence>MYRIAFALVLVLGSLVGCTARTPLPAPTPGEVFEDAPPLVVSLSERAQAQSSVRFTTETTMSGRTVRLEGGLLRAREGRLVALREDSVIDVVSLADKGFARTSGAAWTRHATDDRVPGRTGMAFADVADTVDPVAVVESLGGSLLVASEADTVNGVATHRYTVLVDLRQQAGNVTDPEARARLNAAYASGFTASATVWVGPGDLPVKVEQVLKTLEDKDFRRTVHTFTDWNADIRVVAPV</sequence>
<dbReference type="AlphaFoldDB" id="A0A7W7T1U6"/>
<reference evidence="2 3" key="1">
    <citation type="submission" date="2020-08" db="EMBL/GenBank/DDBJ databases">
        <title>Sequencing the genomes of 1000 actinobacteria strains.</title>
        <authorList>
            <person name="Klenk H.-P."/>
        </authorList>
    </citation>
    <scope>NUCLEOTIDE SEQUENCE [LARGE SCALE GENOMIC DNA]</scope>
    <source>
        <strain evidence="2 3">DSM 45084</strain>
    </source>
</reference>
<feature type="signal peptide" evidence="1">
    <location>
        <begin position="1"/>
        <end position="20"/>
    </location>
</feature>
<accession>A0A7W7T1U6</accession>
<dbReference type="Proteomes" id="UP000542674">
    <property type="component" value="Unassembled WGS sequence"/>
</dbReference>
<dbReference type="Gene3D" id="2.50.20.20">
    <property type="match status" value="1"/>
</dbReference>
<keyword evidence="3" id="KW-1185">Reference proteome</keyword>
<dbReference type="PROSITE" id="PS51257">
    <property type="entry name" value="PROKAR_LIPOPROTEIN"/>
    <property type="match status" value="1"/>
</dbReference>
<feature type="chain" id="PRO_5031373626" description="Lipoprotein LprG" evidence="1">
    <location>
        <begin position="21"/>
        <end position="240"/>
    </location>
</feature>
<dbReference type="EMBL" id="JACHJS010000001">
    <property type="protein sequence ID" value="MBB4964512.1"/>
    <property type="molecule type" value="Genomic_DNA"/>
</dbReference>
<evidence type="ECO:0000256" key="1">
    <source>
        <dbReference type="SAM" id="SignalP"/>
    </source>
</evidence>
<proteinExistence type="predicted"/>
<protein>
    <recommendedName>
        <fullName evidence="4">Lipoprotein LprG</fullName>
    </recommendedName>
</protein>